<evidence type="ECO:0000313" key="1">
    <source>
        <dbReference type="EMBL" id="MPC56948.1"/>
    </source>
</evidence>
<name>A0A5B7GIT5_PORTR</name>
<comment type="caution">
    <text evidence="1">The sequence shown here is derived from an EMBL/GenBank/DDBJ whole genome shotgun (WGS) entry which is preliminary data.</text>
</comment>
<proteinExistence type="predicted"/>
<evidence type="ECO:0008006" key="3">
    <source>
        <dbReference type="Google" id="ProtNLM"/>
    </source>
</evidence>
<protein>
    <recommendedName>
        <fullName evidence="3">RNase H type-1 domain-containing protein</fullName>
    </recommendedName>
</protein>
<keyword evidence="2" id="KW-1185">Reference proteome</keyword>
<accession>A0A5B7GIT5</accession>
<dbReference type="OrthoDB" id="6355990at2759"/>
<organism evidence="1 2">
    <name type="scientific">Portunus trituberculatus</name>
    <name type="common">Swimming crab</name>
    <name type="synonym">Neptunus trituberculatus</name>
    <dbReference type="NCBI Taxonomy" id="210409"/>
    <lineage>
        <taxon>Eukaryota</taxon>
        <taxon>Metazoa</taxon>
        <taxon>Ecdysozoa</taxon>
        <taxon>Arthropoda</taxon>
        <taxon>Crustacea</taxon>
        <taxon>Multicrustacea</taxon>
        <taxon>Malacostraca</taxon>
        <taxon>Eumalacostraca</taxon>
        <taxon>Eucarida</taxon>
        <taxon>Decapoda</taxon>
        <taxon>Pleocyemata</taxon>
        <taxon>Brachyura</taxon>
        <taxon>Eubrachyura</taxon>
        <taxon>Portunoidea</taxon>
        <taxon>Portunidae</taxon>
        <taxon>Portuninae</taxon>
        <taxon>Portunus</taxon>
    </lineage>
</organism>
<evidence type="ECO:0000313" key="2">
    <source>
        <dbReference type="Proteomes" id="UP000324222"/>
    </source>
</evidence>
<reference evidence="1 2" key="1">
    <citation type="submission" date="2019-05" db="EMBL/GenBank/DDBJ databases">
        <title>Another draft genome of Portunus trituberculatus and its Hox gene families provides insights of decapod evolution.</title>
        <authorList>
            <person name="Jeong J.-H."/>
            <person name="Song I."/>
            <person name="Kim S."/>
            <person name="Choi T."/>
            <person name="Kim D."/>
            <person name="Ryu S."/>
            <person name="Kim W."/>
        </authorList>
    </citation>
    <scope>NUCLEOTIDE SEQUENCE [LARGE SCALE GENOMIC DNA]</scope>
    <source>
        <tissue evidence="1">Muscle</tissue>
    </source>
</reference>
<gene>
    <name evidence="1" type="ORF">E2C01_050916</name>
</gene>
<dbReference type="EMBL" id="VSRR010014376">
    <property type="protein sequence ID" value="MPC56948.1"/>
    <property type="molecule type" value="Genomic_DNA"/>
</dbReference>
<dbReference type="Proteomes" id="UP000324222">
    <property type="component" value="Unassembled WGS sequence"/>
</dbReference>
<dbReference type="AlphaFoldDB" id="A0A5B7GIT5"/>
<sequence length="179" mass="19148">MTSRGGGKLGVGPDKEVHGNEVADAVAKMALFAVNILPLPLPLSTAKRLITGVCHSTWNSTLEDALCTTSMGQYRTDSFPQPWIRQHSQVLDVAITSLRLGHTTLSGHLHCLRLFPVYPEVCLLIPSVFGVGLPLHCTTLPVPAFRLGITTLDLPTLLLRLQASTPLGNLLSIALPVAS</sequence>